<comment type="caution">
    <text evidence="2">The sequence shown here is derived from an EMBL/GenBank/DDBJ whole genome shotgun (WGS) entry which is preliminary data.</text>
</comment>
<dbReference type="AlphaFoldDB" id="A0A645GD35"/>
<dbReference type="EMBL" id="VSSQ01073791">
    <property type="protein sequence ID" value="MPN24818.1"/>
    <property type="molecule type" value="Genomic_DNA"/>
</dbReference>
<feature type="region of interest" description="Disordered" evidence="1">
    <location>
        <begin position="28"/>
        <end position="54"/>
    </location>
</feature>
<evidence type="ECO:0000313" key="2">
    <source>
        <dbReference type="EMBL" id="MPN24818.1"/>
    </source>
</evidence>
<evidence type="ECO:0000256" key="1">
    <source>
        <dbReference type="SAM" id="MobiDB-lite"/>
    </source>
</evidence>
<name>A0A645GD35_9ZZZZ</name>
<keyword evidence="2" id="KW-0067">ATP-binding</keyword>
<proteinExistence type="predicted"/>
<sequence>MEEIPDHLIENISKNSIVESQKIILDQKQSGKGKSNYSNRDFGTKKELPDSNNVSGNLSDVFQTGDTVIHKAFGEGLIVSIQKMGNDQLIEIAFDKVGTKKLMAKFAKLQKK</sequence>
<organism evidence="2">
    <name type="scientific">bioreactor metagenome</name>
    <dbReference type="NCBI Taxonomy" id="1076179"/>
    <lineage>
        <taxon>unclassified sequences</taxon>
        <taxon>metagenomes</taxon>
        <taxon>ecological metagenomes</taxon>
    </lineage>
</organism>
<keyword evidence="2" id="KW-0378">Hydrolase</keyword>
<dbReference type="Pfam" id="PF21196">
    <property type="entry name" value="PcrA_UvrD_tudor"/>
    <property type="match status" value="1"/>
</dbReference>
<dbReference type="EC" id="3.6.4.12" evidence="2"/>
<dbReference type="GO" id="GO:0016787">
    <property type="term" value="F:hydrolase activity"/>
    <property type="evidence" value="ECO:0007669"/>
    <property type="project" value="UniProtKB-KW"/>
</dbReference>
<reference evidence="2" key="1">
    <citation type="submission" date="2019-08" db="EMBL/GenBank/DDBJ databases">
        <authorList>
            <person name="Kucharzyk K."/>
            <person name="Murdoch R.W."/>
            <person name="Higgins S."/>
            <person name="Loffler F."/>
        </authorList>
    </citation>
    <scope>NUCLEOTIDE SEQUENCE</scope>
</reference>
<protein>
    <submittedName>
        <fullName evidence="2">ATP-dependent DNA helicase PcrA</fullName>
        <ecNumber evidence="2">3.6.4.12</ecNumber>
    </submittedName>
</protein>
<keyword evidence="2" id="KW-0347">Helicase</keyword>
<keyword evidence="2" id="KW-0547">Nucleotide-binding</keyword>
<feature type="compositionally biased region" description="Polar residues" evidence="1">
    <location>
        <begin position="28"/>
        <end position="41"/>
    </location>
</feature>
<dbReference type="GO" id="GO:0003678">
    <property type="term" value="F:DNA helicase activity"/>
    <property type="evidence" value="ECO:0007669"/>
    <property type="project" value="UniProtKB-EC"/>
</dbReference>
<gene>
    <name evidence="2" type="primary">pcrA_39</name>
    <name evidence="2" type="ORF">SDC9_172222</name>
</gene>
<accession>A0A645GD35</accession>